<feature type="compositionally biased region" description="Basic residues" evidence="3">
    <location>
        <begin position="466"/>
        <end position="475"/>
    </location>
</feature>
<feature type="transmembrane region" description="Helical" evidence="4">
    <location>
        <begin position="27"/>
        <end position="46"/>
    </location>
</feature>
<dbReference type="CDD" id="cd21701">
    <property type="entry name" value="JMTM_Notch"/>
    <property type="match status" value="1"/>
</dbReference>
<keyword evidence="4" id="KW-0812">Transmembrane</keyword>
<dbReference type="Gene3D" id="1.25.40.20">
    <property type="entry name" value="Ankyrin repeat-containing domain"/>
    <property type="match status" value="1"/>
</dbReference>
<gene>
    <name evidence="5" type="ORF">PACLA_8A023900</name>
</gene>
<evidence type="ECO:0000256" key="4">
    <source>
        <dbReference type="SAM" id="Phobius"/>
    </source>
</evidence>
<dbReference type="EMBL" id="CACRXK020007912">
    <property type="protein sequence ID" value="CAB4013505.1"/>
    <property type="molecule type" value="Genomic_DNA"/>
</dbReference>
<dbReference type="Proteomes" id="UP001152795">
    <property type="component" value="Unassembled WGS sequence"/>
</dbReference>
<feature type="non-terminal residue" evidence="5">
    <location>
        <position position="714"/>
    </location>
</feature>
<dbReference type="PANTHER" id="PTHR24189">
    <property type="entry name" value="MYOTROPHIN"/>
    <property type="match status" value="1"/>
</dbReference>
<organism evidence="5 6">
    <name type="scientific">Paramuricea clavata</name>
    <name type="common">Red gorgonian</name>
    <name type="synonym">Violescent sea-whip</name>
    <dbReference type="NCBI Taxonomy" id="317549"/>
    <lineage>
        <taxon>Eukaryota</taxon>
        <taxon>Metazoa</taxon>
        <taxon>Cnidaria</taxon>
        <taxon>Anthozoa</taxon>
        <taxon>Octocorallia</taxon>
        <taxon>Malacalcyonacea</taxon>
        <taxon>Plexauridae</taxon>
        <taxon>Paramuricea</taxon>
    </lineage>
</organism>
<dbReference type="Pfam" id="PF00023">
    <property type="entry name" value="Ank"/>
    <property type="match status" value="1"/>
</dbReference>
<evidence type="ECO:0000256" key="2">
    <source>
        <dbReference type="ARBA" id="ARBA00023043"/>
    </source>
</evidence>
<evidence type="ECO:0000256" key="1">
    <source>
        <dbReference type="ARBA" id="ARBA00022737"/>
    </source>
</evidence>
<feature type="region of interest" description="Disordered" evidence="3">
    <location>
        <begin position="65"/>
        <end position="105"/>
    </location>
</feature>
<dbReference type="SMART" id="SM00248">
    <property type="entry name" value="ANK"/>
    <property type="match status" value="6"/>
</dbReference>
<protein>
    <submittedName>
        <fullName evidence="5">Neurogenic locus notch homolog 1-like</fullName>
    </submittedName>
</protein>
<accession>A0A6S7I452</accession>
<sequence>TSLPGDPFRIETEDEPPADSKASFNPLFIAILCVAIPLIVVGVLVGGKRVFAKLWLPEGFPTRHIRRQSQRRDPVGEDSADKSSVSKSSSSEEIADEAYQQQYSGARPAKRFKLIDSDGPMRIANPKDNRQWTAIHKEVANVNNGTVSSLSVLTPPQEGQECATAQQSDVNAVGPGGITPMMLAVSRGNYLDGAYEDENSDDSGAQIVGELIQFGGALESRSDDSKETPLHFAARHARADAAKRLLDAGAEANARDRTGRTPLHLAVTADAQGVFQLLLRHRTTELDAQSDDGTTPLIYAARFMVDDMVEDLIKAGAKVNLTDKQGKTALHWSASVDNEKATALLLKNNAKKDAQDSKGQTPLFLASKEGGASVVKMLLSSFANRKLADNMDQSPLDIAKQREHADIVKLLSDWSIGCKSPTAAPAPTSPHEELSPHAARTLSPPDVRPKTNGSPGIAGRPDTHQKPNRKKRRKPRNDSDSQQPVPVAMIVSNHSPGNSISPRQGLSPFSNNSYGGSLSPSNSTFSPPLHLVDNTTSPLRDSDHVLGGISDADFYSFAEEFGSYGNQPHDETLSPEFLNIENPVDFAMLLNNPNIQQTGNQDCLYANQYPPDNVILPNGVDNPARMRQRTQGPPSKTWVRSPSEMTAWNSMCSNGPMKQHAPPVQMNGGYHREPRNRDCQYPTPPYELSPTSNSPENQWCSSSSRSSNSDCSTC</sequence>
<dbReference type="SUPFAM" id="SSF48403">
    <property type="entry name" value="Ankyrin repeat"/>
    <property type="match status" value="1"/>
</dbReference>
<feature type="compositionally biased region" description="Polar residues" evidence="3">
    <location>
        <begin position="689"/>
        <end position="699"/>
    </location>
</feature>
<comment type="caution">
    <text evidence="5">The sequence shown here is derived from an EMBL/GenBank/DDBJ whole genome shotgun (WGS) entry which is preliminary data.</text>
</comment>
<keyword evidence="4" id="KW-0472">Membrane</keyword>
<feature type="compositionally biased region" description="Basic and acidic residues" evidence="3">
    <location>
        <begin position="70"/>
        <end position="81"/>
    </location>
</feature>
<keyword evidence="4" id="KW-1133">Transmembrane helix</keyword>
<feature type="compositionally biased region" description="Polar residues" evidence="3">
    <location>
        <begin position="492"/>
        <end position="526"/>
    </location>
</feature>
<dbReference type="Pfam" id="PF12796">
    <property type="entry name" value="Ank_2"/>
    <property type="match status" value="1"/>
</dbReference>
<keyword evidence="6" id="KW-1185">Reference proteome</keyword>
<keyword evidence="1" id="KW-0677">Repeat</keyword>
<feature type="region of interest" description="Disordered" evidence="3">
    <location>
        <begin position="652"/>
        <end position="714"/>
    </location>
</feature>
<dbReference type="InterPro" id="IPR036770">
    <property type="entry name" value="Ankyrin_rpt-contain_sf"/>
</dbReference>
<evidence type="ECO:0000256" key="3">
    <source>
        <dbReference type="SAM" id="MobiDB-lite"/>
    </source>
</evidence>
<feature type="compositionally biased region" description="Low complexity" evidence="3">
    <location>
        <begin position="700"/>
        <end position="714"/>
    </location>
</feature>
<feature type="region of interest" description="Disordered" evidence="3">
    <location>
        <begin position="421"/>
        <end position="536"/>
    </location>
</feature>
<keyword evidence="2" id="KW-0040">ANK repeat</keyword>
<evidence type="ECO:0000313" key="5">
    <source>
        <dbReference type="EMBL" id="CAB4013505.1"/>
    </source>
</evidence>
<dbReference type="InterPro" id="IPR002110">
    <property type="entry name" value="Ankyrin_rpt"/>
</dbReference>
<dbReference type="PANTHER" id="PTHR24189:SF50">
    <property type="entry name" value="ANKYRIN REPEAT AND SOCS BOX PROTEIN 2"/>
    <property type="match status" value="1"/>
</dbReference>
<dbReference type="InterPro" id="IPR050745">
    <property type="entry name" value="Multifunctional_regulatory"/>
</dbReference>
<proteinExistence type="predicted"/>
<dbReference type="Pfam" id="PF13857">
    <property type="entry name" value="Ank_5"/>
    <property type="match status" value="1"/>
</dbReference>
<dbReference type="OrthoDB" id="283575at2759"/>
<dbReference type="PROSITE" id="PS50297">
    <property type="entry name" value="ANK_REP_REGION"/>
    <property type="match status" value="5"/>
</dbReference>
<name>A0A6S7I452_PARCT</name>
<evidence type="ECO:0000313" key="6">
    <source>
        <dbReference type="Proteomes" id="UP001152795"/>
    </source>
</evidence>
<reference evidence="5" key="1">
    <citation type="submission" date="2020-04" db="EMBL/GenBank/DDBJ databases">
        <authorList>
            <person name="Alioto T."/>
            <person name="Alioto T."/>
            <person name="Gomez Garrido J."/>
        </authorList>
    </citation>
    <scope>NUCLEOTIDE SEQUENCE</scope>
    <source>
        <strain evidence="5">A484AB</strain>
    </source>
</reference>
<feature type="compositionally biased region" description="Low complexity" evidence="3">
    <location>
        <begin position="82"/>
        <end position="92"/>
    </location>
</feature>
<dbReference type="PROSITE" id="PS50088">
    <property type="entry name" value="ANK_REPEAT"/>
    <property type="match status" value="5"/>
</dbReference>
<dbReference type="AlphaFoldDB" id="A0A6S7I452"/>